<reference evidence="2 3" key="1">
    <citation type="submission" date="2024-01" db="EMBL/GenBank/DDBJ databases">
        <title>Genome assemblies of Stephania.</title>
        <authorList>
            <person name="Yang L."/>
        </authorList>
    </citation>
    <scope>NUCLEOTIDE SEQUENCE [LARGE SCALE GENOMIC DNA]</scope>
    <source>
        <strain evidence="2">JXDWG</strain>
        <tissue evidence="2">Leaf</tissue>
    </source>
</reference>
<name>A0AAP0JF04_9MAGN</name>
<sequence length="140" mass="14990">MEERNPNSQQVSSATAVLVGALASGVNVSSSSPSFDRLDLILISKSDSVFNLVPLQGPTWSVIKAAFFALALSLAAMSCLAFLSKDLAMALHVFALVAISAALFFLLNRFLAETGLVSVEQQMQEMGLAPNDQDKQNKRE</sequence>
<comment type="caution">
    <text evidence="2">The sequence shown here is derived from an EMBL/GenBank/DDBJ whole genome shotgun (WGS) entry which is preliminary data.</text>
</comment>
<evidence type="ECO:0000313" key="3">
    <source>
        <dbReference type="Proteomes" id="UP001419268"/>
    </source>
</evidence>
<dbReference type="Proteomes" id="UP001419268">
    <property type="component" value="Unassembled WGS sequence"/>
</dbReference>
<evidence type="ECO:0000313" key="2">
    <source>
        <dbReference type="EMBL" id="KAK9131823.1"/>
    </source>
</evidence>
<accession>A0AAP0JF04</accession>
<evidence type="ECO:0000256" key="1">
    <source>
        <dbReference type="SAM" id="Phobius"/>
    </source>
</evidence>
<dbReference type="AlphaFoldDB" id="A0AAP0JF04"/>
<protein>
    <submittedName>
        <fullName evidence="2">Uncharacterized protein</fullName>
    </submittedName>
</protein>
<keyword evidence="3" id="KW-1185">Reference proteome</keyword>
<dbReference type="EMBL" id="JBBNAG010000005">
    <property type="protein sequence ID" value="KAK9131823.1"/>
    <property type="molecule type" value="Genomic_DNA"/>
</dbReference>
<keyword evidence="1" id="KW-1133">Transmembrane helix</keyword>
<feature type="transmembrane region" description="Helical" evidence="1">
    <location>
        <begin position="89"/>
        <end position="107"/>
    </location>
</feature>
<keyword evidence="1" id="KW-0472">Membrane</keyword>
<keyword evidence="1" id="KW-0812">Transmembrane</keyword>
<proteinExistence type="predicted"/>
<organism evidence="2 3">
    <name type="scientific">Stephania cephalantha</name>
    <dbReference type="NCBI Taxonomy" id="152367"/>
    <lineage>
        <taxon>Eukaryota</taxon>
        <taxon>Viridiplantae</taxon>
        <taxon>Streptophyta</taxon>
        <taxon>Embryophyta</taxon>
        <taxon>Tracheophyta</taxon>
        <taxon>Spermatophyta</taxon>
        <taxon>Magnoliopsida</taxon>
        <taxon>Ranunculales</taxon>
        <taxon>Menispermaceae</taxon>
        <taxon>Menispermoideae</taxon>
        <taxon>Cissampelideae</taxon>
        <taxon>Stephania</taxon>
    </lineage>
</organism>
<feature type="transmembrane region" description="Helical" evidence="1">
    <location>
        <begin position="65"/>
        <end position="83"/>
    </location>
</feature>
<gene>
    <name evidence="2" type="ORF">Scep_011351</name>
</gene>